<evidence type="ECO:0000313" key="1">
    <source>
        <dbReference type="EMBL" id="MCA9380239.1"/>
    </source>
</evidence>
<proteinExistence type="predicted"/>
<accession>A0A955L0K0</accession>
<protein>
    <submittedName>
        <fullName evidence="1">Uncharacterized protein</fullName>
    </submittedName>
</protein>
<dbReference type="EMBL" id="JAGQLL010000041">
    <property type="protein sequence ID" value="MCA9380239.1"/>
    <property type="molecule type" value="Genomic_DNA"/>
</dbReference>
<reference evidence="1" key="2">
    <citation type="journal article" date="2021" name="Microbiome">
        <title>Successional dynamics and alternative stable states in a saline activated sludge microbial community over 9 years.</title>
        <authorList>
            <person name="Wang Y."/>
            <person name="Ye J."/>
            <person name="Ju F."/>
            <person name="Liu L."/>
            <person name="Boyd J.A."/>
            <person name="Deng Y."/>
            <person name="Parks D.H."/>
            <person name="Jiang X."/>
            <person name="Yin X."/>
            <person name="Woodcroft B.J."/>
            <person name="Tyson G.W."/>
            <person name="Hugenholtz P."/>
            <person name="Polz M.F."/>
            <person name="Zhang T."/>
        </authorList>
    </citation>
    <scope>NUCLEOTIDE SEQUENCE</scope>
    <source>
        <strain evidence="1">HKST-UBA15</strain>
    </source>
</reference>
<gene>
    <name evidence="1" type="ORF">KC675_03610</name>
</gene>
<name>A0A955L0K0_9BACT</name>
<dbReference type="Proteomes" id="UP000745577">
    <property type="component" value="Unassembled WGS sequence"/>
</dbReference>
<sequence length="181" mass="20933">MINEKPFLKIYKPLSNVFFEDLKSNFSESFPRIEFFDSGIIIFTTKTEHFNISYSEISQIDLIALLYKDGNYAPHIYASLFLNMNKIPPFSEIYTKTKLGNIPFVINSNSLTDYIGYQGNKGIILNIGSAQEYDPRGKFQSLNVNFNTNSAPIMKVNDDAEYNFYLKNNFGPETYEKYKRS</sequence>
<organism evidence="1 2">
    <name type="scientific">Candidatus Dojkabacteria bacterium</name>
    <dbReference type="NCBI Taxonomy" id="2099670"/>
    <lineage>
        <taxon>Bacteria</taxon>
        <taxon>Candidatus Dojkabacteria</taxon>
    </lineage>
</organism>
<dbReference type="AlphaFoldDB" id="A0A955L0K0"/>
<comment type="caution">
    <text evidence="1">The sequence shown here is derived from an EMBL/GenBank/DDBJ whole genome shotgun (WGS) entry which is preliminary data.</text>
</comment>
<reference evidence="1" key="1">
    <citation type="submission" date="2020-04" db="EMBL/GenBank/DDBJ databases">
        <authorList>
            <person name="Zhang T."/>
        </authorList>
    </citation>
    <scope>NUCLEOTIDE SEQUENCE</scope>
    <source>
        <strain evidence="1">HKST-UBA15</strain>
    </source>
</reference>
<evidence type="ECO:0000313" key="2">
    <source>
        <dbReference type="Proteomes" id="UP000745577"/>
    </source>
</evidence>